<gene>
    <name evidence="2" type="ORF">GCM10011612_09550</name>
</gene>
<dbReference type="InterPro" id="IPR024967">
    <property type="entry name" value="DNA-bd_IS481-type"/>
</dbReference>
<sequence length="77" mass="8874">MTDANAPLTPEGRRRLARVVMEEGWSMRRAAERFQVSPATSSRWVGRCRACRAMDNRSCRRHRTPISRAHNLTGNYT</sequence>
<evidence type="ECO:0000313" key="2">
    <source>
        <dbReference type="EMBL" id="GGO97311.1"/>
    </source>
</evidence>
<dbReference type="EMBL" id="BMNJ01000003">
    <property type="protein sequence ID" value="GGO97311.1"/>
    <property type="molecule type" value="Genomic_DNA"/>
</dbReference>
<reference evidence="2" key="2">
    <citation type="submission" date="2020-09" db="EMBL/GenBank/DDBJ databases">
        <authorList>
            <person name="Sun Q."/>
            <person name="Zhou Y."/>
        </authorList>
    </citation>
    <scope>NUCLEOTIDE SEQUENCE</scope>
    <source>
        <strain evidence="2">CGMCC 4.7372</strain>
    </source>
</reference>
<dbReference type="InterPro" id="IPR009057">
    <property type="entry name" value="Homeodomain-like_sf"/>
</dbReference>
<feature type="domain" description="DNA-binding" evidence="1">
    <location>
        <begin position="5"/>
        <end position="69"/>
    </location>
</feature>
<dbReference type="SUPFAM" id="SSF46689">
    <property type="entry name" value="Homeodomain-like"/>
    <property type="match status" value="1"/>
</dbReference>
<evidence type="ECO:0000313" key="3">
    <source>
        <dbReference type="Proteomes" id="UP000614239"/>
    </source>
</evidence>
<evidence type="ECO:0000259" key="1">
    <source>
        <dbReference type="Pfam" id="PF13011"/>
    </source>
</evidence>
<accession>A0A8H9HCD5</accession>
<protein>
    <recommendedName>
        <fullName evidence="1">DNA-binding domain-containing protein</fullName>
    </recommendedName>
</protein>
<dbReference type="AlphaFoldDB" id="A0A8H9HCD5"/>
<reference evidence="2" key="1">
    <citation type="journal article" date="2014" name="Int. J. Syst. Evol. Microbiol.">
        <title>Complete genome sequence of Corynebacterium casei LMG S-19264T (=DSM 44701T), isolated from a smear-ripened cheese.</title>
        <authorList>
            <consortium name="US DOE Joint Genome Institute (JGI-PGF)"/>
            <person name="Walter F."/>
            <person name="Albersmeier A."/>
            <person name="Kalinowski J."/>
            <person name="Ruckert C."/>
        </authorList>
    </citation>
    <scope>NUCLEOTIDE SEQUENCE</scope>
    <source>
        <strain evidence="2">CGMCC 4.7372</strain>
    </source>
</reference>
<dbReference type="Proteomes" id="UP000614239">
    <property type="component" value="Unassembled WGS sequence"/>
</dbReference>
<keyword evidence="3" id="KW-1185">Reference proteome</keyword>
<comment type="caution">
    <text evidence="2">The sequence shown here is derived from an EMBL/GenBank/DDBJ whole genome shotgun (WGS) entry which is preliminary data.</text>
</comment>
<name>A0A8H9HCD5_9ACTO</name>
<dbReference type="OrthoDB" id="568335at2"/>
<dbReference type="Pfam" id="PF13011">
    <property type="entry name" value="LZ_Tnp_IS481"/>
    <property type="match status" value="1"/>
</dbReference>
<proteinExistence type="predicted"/>
<organism evidence="2 3">
    <name type="scientific">Actinomyces gaoshouyii</name>
    <dbReference type="NCBI Taxonomy" id="1960083"/>
    <lineage>
        <taxon>Bacteria</taxon>
        <taxon>Bacillati</taxon>
        <taxon>Actinomycetota</taxon>
        <taxon>Actinomycetes</taxon>
        <taxon>Actinomycetales</taxon>
        <taxon>Actinomycetaceae</taxon>
        <taxon>Actinomyces</taxon>
    </lineage>
</organism>